<name>A0A9D1WIL8_9FIRM</name>
<dbReference type="Proteomes" id="UP000886817">
    <property type="component" value="Unassembled WGS sequence"/>
</dbReference>
<reference evidence="3" key="2">
    <citation type="submission" date="2021-04" db="EMBL/GenBank/DDBJ databases">
        <authorList>
            <person name="Gilroy R."/>
        </authorList>
    </citation>
    <scope>NUCLEOTIDE SEQUENCE</scope>
    <source>
        <strain evidence="3">ChiSjej1B19-8411</strain>
    </source>
</reference>
<accession>A0A9D1WIL8</accession>
<gene>
    <name evidence="3" type="ORF">IAA45_09255</name>
</gene>
<dbReference type="PANTHER" id="PTHR33392:SF6">
    <property type="entry name" value="POLYISOPRENYL-TEICHOIC ACID--PEPTIDOGLYCAN TEICHOIC ACID TRANSFERASE TAGU"/>
    <property type="match status" value="1"/>
</dbReference>
<feature type="domain" description="Cell envelope-related transcriptional attenuator" evidence="2">
    <location>
        <begin position="93"/>
        <end position="251"/>
    </location>
</feature>
<evidence type="ECO:0000313" key="3">
    <source>
        <dbReference type="EMBL" id="HIX59885.1"/>
    </source>
</evidence>
<dbReference type="PANTHER" id="PTHR33392">
    <property type="entry name" value="POLYISOPRENYL-TEICHOIC ACID--PEPTIDOGLYCAN TEICHOIC ACID TRANSFERASE TAGU"/>
    <property type="match status" value="1"/>
</dbReference>
<comment type="caution">
    <text evidence="3">The sequence shown here is derived from an EMBL/GenBank/DDBJ whole genome shotgun (WGS) entry which is preliminary data.</text>
</comment>
<evidence type="ECO:0000256" key="1">
    <source>
        <dbReference type="ARBA" id="ARBA00006068"/>
    </source>
</evidence>
<dbReference type="InterPro" id="IPR004474">
    <property type="entry name" value="LytR_CpsA_psr"/>
</dbReference>
<organism evidence="3 4">
    <name type="scientific">Candidatus Blautia gallistercoris</name>
    <dbReference type="NCBI Taxonomy" id="2838490"/>
    <lineage>
        <taxon>Bacteria</taxon>
        <taxon>Bacillati</taxon>
        <taxon>Bacillota</taxon>
        <taxon>Clostridia</taxon>
        <taxon>Lachnospirales</taxon>
        <taxon>Lachnospiraceae</taxon>
        <taxon>Blautia</taxon>
    </lineage>
</organism>
<comment type="similarity">
    <text evidence="1">Belongs to the LytR/CpsA/Psr (LCP) family.</text>
</comment>
<evidence type="ECO:0000313" key="4">
    <source>
        <dbReference type="Proteomes" id="UP000886817"/>
    </source>
</evidence>
<reference evidence="3" key="1">
    <citation type="journal article" date="2021" name="PeerJ">
        <title>Extensive microbial diversity within the chicken gut microbiome revealed by metagenomics and culture.</title>
        <authorList>
            <person name="Gilroy R."/>
            <person name="Ravi A."/>
            <person name="Getino M."/>
            <person name="Pursley I."/>
            <person name="Horton D.L."/>
            <person name="Alikhan N.F."/>
            <person name="Baker D."/>
            <person name="Gharbi K."/>
            <person name="Hall N."/>
            <person name="Watson M."/>
            <person name="Adriaenssens E.M."/>
            <person name="Foster-Nyarko E."/>
            <person name="Jarju S."/>
            <person name="Secka A."/>
            <person name="Antonio M."/>
            <person name="Oren A."/>
            <person name="Chaudhuri R.R."/>
            <person name="La Ragione R."/>
            <person name="Hildebrand F."/>
            <person name="Pallen M.J."/>
        </authorList>
    </citation>
    <scope>NUCLEOTIDE SEQUENCE</scope>
    <source>
        <strain evidence="3">ChiSjej1B19-8411</strain>
    </source>
</reference>
<dbReference type="Gene3D" id="3.40.630.190">
    <property type="entry name" value="LCP protein"/>
    <property type="match status" value="1"/>
</dbReference>
<dbReference type="NCBIfam" id="TIGR00350">
    <property type="entry name" value="lytR_cpsA_psr"/>
    <property type="match status" value="1"/>
</dbReference>
<evidence type="ECO:0000259" key="2">
    <source>
        <dbReference type="Pfam" id="PF03816"/>
    </source>
</evidence>
<sequence length="331" mass="37015">MKNRKKIWSAVLGAAVLIAVAGVFFAAGYWQDQMTDSALADGESAAGQNQEELIYYKGQAYRYRSEWMNILFLGVDKSEPVTLQNTAGTAGQADCIMLLSLNRETKQAEILQISRDSMTDVDIYDINSDYYTSVTAQIAAQYAYGKGEKSSCWAMEKTVSELLFGLPIDGYLSVTVDSIGIINDAVGGVTLTLTEDCTDLDPSYTKGSVITLDGQAAEQFVRYRDTTVQGSNEQRMRRQVQYIPALIQAIKEQMGDSETYYETLYPKLAEYMVTDLTAEQLNALGEYELNMENIAYVPGEIKAGEVNEEFHVDDEQLQQMLLERFYEPVEE</sequence>
<dbReference type="AlphaFoldDB" id="A0A9D1WIL8"/>
<protein>
    <submittedName>
        <fullName evidence="3">LCP family protein</fullName>
    </submittedName>
</protein>
<dbReference type="InterPro" id="IPR050922">
    <property type="entry name" value="LytR/CpsA/Psr_CW_biosynth"/>
</dbReference>
<dbReference type="EMBL" id="DXEX01000198">
    <property type="protein sequence ID" value="HIX59885.1"/>
    <property type="molecule type" value="Genomic_DNA"/>
</dbReference>
<dbReference type="Pfam" id="PF03816">
    <property type="entry name" value="LytR_cpsA_psr"/>
    <property type="match status" value="1"/>
</dbReference>
<proteinExistence type="inferred from homology"/>